<dbReference type="GO" id="GO:0000981">
    <property type="term" value="F:DNA-binding transcription factor activity, RNA polymerase II-specific"/>
    <property type="evidence" value="ECO:0007669"/>
    <property type="project" value="TreeGrafter"/>
</dbReference>
<protein>
    <submittedName>
        <fullName evidence="1">Uncharacterized protein</fullName>
    </submittedName>
</protein>
<dbReference type="EMBL" id="JAQQWP010000010">
    <property type="protein sequence ID" value="KAK8096546.1"/>
    <property type="molecule type" value="Genomic_DNA"/>
</dbReference>
<dbReference type="PANTHER" id="PTHR47657:SF14">
    <property type="entry name" value="ZN(2)-C6 FUNGAL-TYPE DOMAIN-CONTAINING PROTEIN"/>
    <property type="match status" value="1"/>
</dbReference>
<dbReference type="PANTHER" id="PTHR47657">
    <property type="entry name" value="STEROL REGULATORY ELEMENT-BINDING PROTEIN ECM22"/>
    <property type="match status" value="1"/>
</dbReference>
<sequence>MMSLATIDPRLQQPSLRTDHHYWELRAFHHFTVATSATLPGSHAADVRDCFAVQAPILALSHKPLWNEMVALAALHLLSTAASEGQLQKDAYQGLLACREASLAAALQTYRPILSELGPHNADAAGFTAILLLVDAFATLGNRPLLMHENDENAPSTYAPPIQWLRIARGARTVLEEVLVLASAPVQENVNGPTTENPMSILTIITSYPTAQFVPTEAAAASTSHFGTKNPFSHLMLAIPGEATQPPEILHAYIGAVEQLHRIQAAIDGPAPDTTTGKTQQQPALLLCRGMLSFPCLVPPLFLDLVEWQEPRALVLLAHFFALMIHVGALWCVGDTPAREVRAIYRALPPRYHGLMRIPLELVGRPCNGGG</sequence>
<proteinExistence type="predicted"/>
<organism evidence="1 2">
    <name type="scientific">Apiospora kogelbergensis</name>
    <dbReference type="NCBI Taxonomy" id="1337665"/>
    <lineage>
        <taxon>Eukaryota</taxon>
        <taxon>Fungi</taxon>
        <taxon>Dikarya</taxon>
        <taxon>Ascomycota</taxon>
        <taxon>Pezizomycotina</taxon>
        <taxon>Sordariomycetes</taxon>
        <taxon>Xylariomycetidae</taxon>
        <taxon>Amphisphaeriales</taxon>
        <taxon>Apiosporaceae</taxon>
        <taxon>Apiospora</taxon>
    </lineage>
</organism>
<evidence type="ECO:0000313" key="1">
    <source>
        <dbReference type="EMBL" id="KAK8096546.1"/>
    </source>
</evidence>
<name>A0AAW0QB29_9PEZI</name>
<reference evidence="1 2" key="1">
    <citation type="submission" date="2023-01" db="EMBL/GenBank/DDBJ databases">
        <title>Analysis of 21 Apiospora genomes using comparative genomics revels a genus with tremendous synthesis potential of carbohydrate active enzymes and secondary metabolites.</title>
        <authorList>
            <person name="Sorensen T."/>
        </authorList>
    </citation>
    <scope>NUCLEOTIDE SEQUENCE [LARGE SCALE GENOMIC DNA]</scope>
    <source>
        <strain evidence="1 2">CBS 117206</strain>
    </source>
</reference>
<gene>
    <name evidence="1" type="ORF">PG999_012490</name>
</gene>
<dbReference type="Proteomes" id="UP001392437">
    <property type="component" value="Unassembled WGS sequence"/>
</dbReference>
<evidence type="ECO:0000313" key="2">
    <source>
        <dbReference type="Proteomes" id="UP001392437"/>
    </source>
</evidence>
<comment type="caution">
    <text evidence="1">The sequence shown here is derived from an EMBL/GenBank/DDBJ whole genome shotgun (WGS) entry which is preliminary data.</text>
</comment>
<dbReference type="AlphaFoldDB" id="A0AAW0QB29"/>
<keyword evidence="2" id="KW-1185">Reference proteome</keyword>
<dbReference type="InterPro" id="IPR052400">
    <property type="entry name" value="Zn2-C6_fungal_TF"/>
</dbReference>
<accession>A0AAW0QB29</accession>